<feature type="chain" id="PRO_5038952247" description="Secreted protein" evidence="1">
    <location>
        <begin position="26"/>
        <end position="149"/>
    </location>
</feature>
<evidence type="ECO:0000256" key="1">
    <source>
        <dbReference type="SAM" id="SignalP"/>
    </source>
</evidence>
<dbReference type="Proteomes" id="UP000661858">
    <property type="component" value="Unassembled WGS sequence"/>
</dbReference>
<sequence length="149" mass="15683">MRSLGVAIASSALVIGIASVSSAHTAGRGAEQAAPSGCRTFSNAITGASVSGRLCWNEWAEPTPENYFPDTAGETLLKDTARDKRRVELFSYTPGYNRWQLIATVTTGYGSYGDLAGFSWGVVNGKTSKTSLKLCTSKAGADRDCSGVF</sequence>
<evidence type="ECO:0008006" key="4">
    <source>
        <dbReference type="Google" id="ProtNLM"/>
    </source>
</evidence>
<protein>
    <recommendedName>
        <fullName evidence="4">Secreted protein</fullName>
    </recommendedName>
</protein>
<evidence type="ECO:0000313" key="3">
    <source>
        <dbReference type="Proteomes" id="UP000661858"/>
    </source>
</evidence>
<dbReference type="AlphaFoldDB" id="A0A937JSA4"/>
<reference evidence="2" key="1">
    <citation type="submission" date="2021-01" db="EMBL/GenBank/DDBJ databases">
        <title>WGS of actinomycetes isolated from Thailand.</title>
        <authorList>
            <person name="Thawai C."/>
        </authorList>
    </citation>
    <scope>NUCLEOTIDE SEQUENCE</scope>
    <source>
        <strain evidence="2">RCU-197</strain>
    </source>
</reference>
<comment type="caution">
    <text evidence="2">The sequence shown here is derived from an EMBL/GenBank/DDBJ whole genome shotgun (WGS) entry which is preliminary data.</text>
</comment>
<dbReference type="EMBL" id="JAERRK010000030">
    <property type="protein sequence ID" value="MBL1087266.1"/>
    <property type="molecule type" value="Genomic_DNA"/>
</dbReference>
<keyword evidence="3" id="KW-1185">Reference proteome</keyword>
<proteinExistence type="predicted"/>
<dbReference type="RefSeq" id="WP_201843809.1">
    <property type="nucleotide sequence ID" value="NZ_JAERRK010000030.1"/>
</dbReference>
<keyword evidence="1" id="KW-0732">Signal</keyword>
<gene>
    <name evidence="2" type="ORF">JK359_35780</name>
</gene>
<feature type="signal peptide" evidence="1">
    <location>
        <begin position="1"/>
        <end position="25"/>
    </location>
</feature>
<accession>A0A937JSA4</accession>
<organism evidence="2 3">
    <name type="scientific">Streptomyces actinomycinicus</name>
    <dbReference type="NCBI Taxonomy" id="1695166"/>
    <lineage>
        <taxon>Bacteria</taxon>
        <taxon>Bacillati</taxon>
        <taxon>Actinomycetota</taxon>
        <taxon>Actinomycetes</taxon>
        <taxon>Kitasatosporales</taxon>
        <taxon>Streptomycetaceae</taxon>
        <taxon>Streptomyces</taxon>
    </lineage>
</organism>
<name>A0A937JSA4_9ACTN</name>
<evidence type="ECO:0000313" key="2">
    <source>
        <dbReference type="EMBL" id="MBL1087266.1"/>
    </source>
</evidence>